<evidence type="ECO:0000313" key="2">
    <source>
        <dbReference type="Proteomes" id="UP001055811"/>
    </source>
</evidence>
<accession>A0ACB9F9I0</accession>
<reference evidence="1 2" key="2">
    <citation type="journal article" date="2022" name="Mol. Ecol. Resour.">
        <title>The genomes of chicory, endive, great burdock and yacon provide insights into Asteraceae paleo-polyploidization history and plant inulin production.</title>
        <authorList>
            <person name="Fan W."/>
            <person name="Wang S."/>
            <person name="Wang H."/>
            <person name="Wang A."/>
            <person name="Jiang F."/>
            <person name="Liu H."/>
            <person name="Zhao H."/>
            <person name="Xu D."/>
            <person name="Zhang Y."/>
        </authorList>
    </citation>
    <scope>NUCLEOTIDE SEQUENCE [LARGE SCALE GENOMIC DNA]</scope>
    <source>
        <strain evidence="2">cv. Punajuju</strain>
        <tissue evidence="1">Leaves</tissue>
    </source>
</reference>
<reference evidence="2" key="1">
    <citation type="journal article" date="2022" name="Mol. Ecol. Resour.">
        <title>The genomes of chicory, endive, great burdock and yacon provide insights into Asteraceae palaeo-polyploidization history and plant inulin production.</title>
        <authorList>
            <person name="Fan W."/>
            <person name="Wang S."/>
            <person name="Wang H."/>
            <person name="Wang A."/>
            <person name="Jiang F."/>
            <person name="Liu H."/>
            <person name="Zhao H."/>
            <person name="Xu D."/>
            <person name="Zhang Y."/>
        </authorList>
    </citation>
    <scope>NUCLEOTIDE SEQUENCE [LARGE SCALE GENOMIC DNA]</scope>
    <source>
        <strain evidence="2">cv. Punajuju</strain>
    </source>
</reference>
<organism evidence="1 2">
    <name type="scientific">Cichorium intybus</name>
    <name type="common">Chicory</name>
    <dbReference type="NCBI Taxonomy" id="13427"/>
    <lineage>
        <taxon>Eukaryota</taxon>
        <taxon>Viridiplantae</taxon>
        <taxon>Streptophyta</taxon>
        <taxon>Embryophyta</taxon>
        <taxon>Tracheophyta</taxon>
        <taxon>Spermatophyta</taxon>
        <taxon>Magnoliopsida</taxon>
        <taxon>eudicotyledons</taxon>
        <taxon>Gunneridae</taxon>
        <taxon>Pentapetalae</taxon>
        <taxon>asterids</taxon>
        <taxon>campanulids</taxon>
        <taxon>Asterales</taxon>
        <taxon>Asteraceae</taxon>
        <taxon>Cichorioideae</taxon>
        <taxon>Cichorieae</taxon>
        <taxon>Cichoriinae</taxon>
        <taxon>Cichorium</taxon>
    </lineage>
</organism>
<proteinExistence type="predicted"/>
<dbReference type="Proteomes" id="UP001055811">
    <property type="component" value="Linkage Group LG03"/>
</dbReference>
<gene>
    <name evidence="1" type="ORF">L2E82_18163</name>
</gene>
<keyword evidence="2" id="KW-1185">Reference proteome</keyword>
<sequence>MSEEIPSDGVYKPRSALGDVTNQVGKRGFSLVSTPSVKSGDGCRKDEGFQSAKKECLRLDNSKKENFQKENSEYVLLPPPCNETNSLKGNSIVSKSKIPCEINEPCSPDGKKSTTSSSLKEAEEDERTDSVFVSQNASKEKVENSLEMDDGDDACVDNLYSSKDEFLDYSKFPESQESRCGLERCIGQKSDGLSNMCIDSIKDCSCSFCTKAAYLWSDLHYQDIKGRIAAIKKSQKEASILVDQNNREGVIGKYGEGNSEKVSNLETDLTGRWMSLFLHMEDMFVREGSQLETSLSILKELRDNCNADSQEQ</sequence>
<evidence type="ECO:0000313" key="1">
    <source>
        <dbReference type="EMBL" id="KAI3767764.1"/>
    </source>
</evidence>
<comment type="caution">
    <text evidence="1">The sequence shown here is derived from an EMBL/GenBank/DDBJ whole genome shotgun (WGS) entry which is preliminary data.</text>
</comment>
<dbReference type="EMBL" id="CM042011">
    <property type="protein sequence ID" value="KAI3767764.1"/>
    <property type="molecule type" value="Genomic_DNA"/>
</dbReference>
<name>A0ACB9F9I0_CICIN</name>
<protein>
    <submittedName>
        <fullName evidence="1">Uncharacterized protein</fullName>
    </submittedName>
</protein>